<dbReference type="AlphaFoldDB" id="A0A1I2HZ86"/>
<dbReference type="PANTHER" id="PTHR43476:SF5">
    <property type="entry name" value="FAD-DEPENDENT MONOOXYGENASE"/>
    <property type="match status" value="1"/>
</dbReference>
<reference evidence="5" key="1">
    <citation type="submission" date="2016-10" db="EMBL/GenBank/DDBJ databases">
        <authorList>
            <person name="Varghese N."/>
            <person name="Submissions S."/>
        </authorList>
    </citation>
    <scope>NUCLEOTIDE SEQUENCE [LARGE SCALE GENOMIC DNA]</scope>
    <source>
        <strain evidence="5">CGMCC 4.3510</strain>
    </source>
</reference>
<dbReference type="InterPro" id="IPR050631">
    <property type="entry name" value="PheA/TfdB_FAD_monoxygenase"/>
</dbReference>
<dbReference type="PANTHER" id="PTHR43476">
    <property type="entry name" value="3-(3-HYDROXY-PHENYL)PROPIONATE/3-HYDROXYCINNAMIC ACID HYDROXYLASE"/>
    <property type="match status" value="1"/>
</dbReference>
<dbReference type="PRINTS" id="PR00420">
    <property type="entry name" value="RNGMNOXGNASE"/>
</dbReference>
<name>A0A1I2HZ86_9ACTN</name>
<evidence type="ECO:0000256" key="1">
    <source>
        <dbReference type="ARBA" id="ARBA00023002"/>
    </source>
</evidence>
<dbReference type="InterPro" id="IPR036188">
    <property type="entry name" value="FAD/NAD-bd_sf"/>
</dbReference>
<dbReference type="SUPFAM" id="SSF51905">
    <property type="entry name" value="FAD/NAD(P)-binding domain"/>
    <property type="match status" value="1"/>
</dbReference>
<keyword evidence="5" id="KW-1185">Reference proteome</keyword>
<gene>
    <name evidence="4" type="ORF">SAMN05216251_11283</name>
</gene>
<dbReference type="GO" id="GO:0016491">
    <property type="term" value="F:oxidoreductase activity"/>
    <property type="evidence" value="ECO:0007669"/>
    <property type="project" value="UniProtKB-KW"/>
</dbReference>
<dbReference type="OrthoDB" id="103324at2"/>
<dbReference type="EMBL" id="FONG01000012">
    <property type="protein sequence ID" value="SFF35485.1"/>
    <property type="molecule type" value="Genomic_DNA"/>
</dbReference>
<dbReference type="STRING" id="380248.SAMN05216251_11283"/>
<feature type="domain" description="FAD-binding" evidence="3">
    <location>
        <begin position="21"/>
        <end position="339"/>
    </location>
</feature>
<protein>
    <submittedName>
        <fullName evidence="4">Dehydrogenase (Flavoprotein)</fullName>
    </submittedName>
</protein>
<feature type="compositionally biased region" description="Low complexity" evidence="2">
    <location>
        <begin position="475"/>
        <end position="499"/>
    </location>
</feature>
<evidence type="ECO:0000259" key="3">
    <source>
        <dbReference type="Pfam" id="PF01494"/>
    </source>
</evidence>
<evidence type="ECO:0000256" key="2">
    <source>
        <dbReference type="SAM" id="MobiDB-lite"/>
    </source>
</evidence>
<dbReference type="GO" id="GO:0071949">
    <property type="term" value="F:FAD binding"/>
    <property type="evidence" value="ECO:0007669"/>
    <property type="project" value="InterPro"/>
</dbReference>
<sequence>MTTKGLAGSDIRRNGTDVEHFDVIIVGARCAGSPLATLLARAGLKVVVVEQATFPREVLSSHLMEADGLLFLKRLGVLDQVEKTGVRFMRRADTKLNDFHVVSQFPLRFDDVGGATFLRRHLLDMILHEASVEAGADVRMATKVVELIWERGRVAGVRAQHDGRETELRAPLVVGADGRNSTVAYMVGSRKYNVVPNERSYYFTFFEGADPSSDDTFVFHRWGDRMVWAGPADNGLYLVGVSPEGHEREYFRRNTEEGLLAHMRACEPTAKALADAKIATKISGIVKFEGYFRQSAGPGWVLVGDAGHFKDPSAGRGIGDAFRQVERLAPAIVAALGRAGAGVSELGQDETLRLWSQWRDERFAGHYWLANILGEAGALPSAVPEALRGMVDRGEIGRFLDLYHHRSKYYEVFPLTDMAGITAKMLLSGKHKRLPLIRETVKLLAREPRRRWINRHPQLVSSDVTAAPPVRVRPVPAPVTAPAAPAAPVTAPAADATATSAKSAMNGKSDQKNAEV</sequence>
<evidence type="ECO:0000313" key="5">
    <source>
        <dbReference type="Proteomes" id="UP000199323"/>
    </source>
</evidence>
<dbReference type="RefSeq" id="WP_093715138.1">
    <property type="nucleotide sequence ID" value="NZ_FONG01000012.1"/>
</dbReference>
<evidence type="ECO:0000313" key="4">
    <source>
        <dbReference type="EMBL" id="SFF35485.1"/>
    </source>
</evidence>
<dbReference type="Pfam" id="PF01494">
    <property type="entry name" value="FAD_binding_3"/>
    <property type="match status" value="1"/>
</dbReference>
<proteinExistence type="predicted"/>
<feature type="region of interest" description="Disordered" evidence="2">
    <location>
        <begin position="475"/>
        <end position="516"/>
    </location>
</feature>
<dbReference type="Proteomes" id="UP000199323">
    <property type="component" value="Unassembled WGS sequence"/>
</dbReference>
<dbReference type="Gene3D" id="3.50.50.60">
    <property type="entry name" value="FAD/NAD(P)-binding domain"/>
    <property type="match status" value="1"/>
</dbReference>
<accession>A0A1I2HZ86</accession>
<dbReference type="InterPro" id="IPR002938">
    <property type="entry name" value="FAD-bd"/>
</dbReference>
<keyword evidence="1" id="KW-0560">Oxidoreductase</keyword>
<organism evidence="4 5">
    <name type="scientific">Actinacidiphila alni</name>
    <dbReference type="NCBI Taxonomy" id="380248"/>
    <lineage>
        <taxon>Bacteria</taxon>
        <taxon>Bacillati</taxon>
        <taxon>Actinomycetota</taxon>
        <taxon>Actinomycetes</taxon>
        <taxon>Kitasatosporales</taxon>
        <taxon>Streptomycetaceae</taxon>
        <taxon>Actinacidiphila</taxon>
    </lineage>
</organism>